<keyword evidence="5 10" id="KW-0378">Hydrolase</keyword>
<keyword evidence="7" id="KW-0411">Iron-sulfur</keyword>
<dbReference type="NCBIfam" id="TIGR01083">
    <property type="entry name" value="nth"/>
    <property type="match status" value="1"/>
</dbReference>
<keyword evidence="9 10" id="KW-0326">Glycosidase</keyword>
<proteinExistence type="inferred from homology"/>
<feature type="domain" description="HhH-GPD" evidence="11">
    <location>
        <begin position="91"/>
        <end position="238"/>
    </location>
</feature>
<dbReference type="PANTHER" id="PTHR10359:SF18">
    <property type="entry name" value="ENDONUCLEASE III"/>
    <property type="match status" value="1"/>
</dbReference>
<keyword evidence="10" id="KW-0456">Lyase</keyword>
<dbReference type="InterPro" id="IPR011257">
    <property type="entry name" value="DNA_glycosylase"/>
</dbReference>
<keyword evidence="13" id="KW-1185">Reference proteome</keyword>
<dbReference type="Proteomes" id="UP000016536">
    <property type="component" value="Unassembled WGS sequence"/>
</dbReference>
<keyword evidence="4 10" id="KW-0227">DNA damage</keyword>
<dbReference type="GO" id="GO:0046872">
    <property type="term" value="F:metal ion binding"/>
    <property type="evidence" value="ECO:0007669"/>
    <property type="project" value="UniProtKB-KW"/>
</dbReference>
<keyword evidence="6" id="KW-0408">Iron</keyword>
<comment type="catalytic activity">
    <reaction evidence="10">
        <text>2'-deoxyribonucleotide-(2'-deoxyribose 5'-phosphate)-2'-deoxyribonucleotide-DNA = a 3'-end 2'-deoxyribonucleotide-(2,3-dehydro-2,3-deoxyribose 5'-phosphate)-DNA + a 5'-end 5'-phospho-2'-deoxyribonucleoside-DNA + H(+)</text>
        <dbReference type="Rhea" id="RHEA:66592"/>
        <dbReference type="Rhea" id="RHEA-COMP:13180"/>
        <dbReference type="Rhea" id="RHEA-COMP:16897"/>
        <dbReference type="Rhea" id="RHEA-COMP:17067"/>
        <dbReference type="ChEBI" id="CHEBI:15378"/>
        <dbReference type="ChEBI" id="CHEBI:136412"/>
        <dbReference type="ChEBI" id="CHEBI:157695"/>
        <dbReference type="ChEBI" id="CHEBI:167181"/>
        <dbReference type="EC" id="4.2.99.18"/>
    </reaction>
</comment>
<evidence type="ECO:0000256" key="1">
    <source>
        <dbReference type="ARBA" id="ARBA00008343"/>
    </source>
</evidence>
<dbReference type="PROSITE" id="PS01155">
    <property type="entry name" value="ENDONUCLEASE_III_2"/>
    <property type="match status" value="1"/>
</dbReference>
<dbReference type="HAMAP" id="MF_00942">
    <property type="entry name" value="Nth"/>
    <property type="match status" value="1"/>
</dbReference>
<evidence type="ECO:0000256" key="5">
    <source>
        <dbReference type="ARBA" id="ARBA00022801"/>
    </source>
</evidence>
<accession>U1RWH7</accession>
<dbReference type="FunFam" id="1.10.340.30:FF:000001">
    <property type="entry name" value="Endonuclease III"/>
    <property type="match status" value="1"/>
</dbReference>
<dbReference type="SMART" id="SM00478">
    <property type="entry name" value="ENDO3c"/>
    <property type="match status" value="1"/>
</dbReference>
<keyword evidence="2" id="KW-0004">4Fe-4S</keyword>
<evidence type="ECO:0000313" key="12">
    <source>
        <dbReference type="EMBL" id="ERH22782.1"/>
    </source>
</evidence>
<dbReference type="GO" id="GO:0006285">
    <property type="term" value="P:base-excision repair, AP site formation"/>
    <property type="evidence" value="ECO:0007669"/>
    <property type="project" value="TreeGrafter"/>
</dbReference>
<dbReference type="InterPro" id="IPR003265">
    <property type="entry name" value="HhH-GPD_domain"/>
</dbReference>
<evidence type="ECO:0000256" key="3">
    <source>
        <dbReference type="ARBA" id="ARBA00022723"/>
    </source>
</evidence>
<dbReference type="InterPro" id="IPR023170">
    <property type="entry name" value="HhH_base_excis_C"/>
</dbReference>
<dbReference type="SUPFAM" id="SSF48150">
    <property type="entry name" value="DNA-glycosylase"/>
    <property type="match status" value="1"/>
</dbReference>
<evidence type="ECO:0000256" key="7">
    <source>
        <dbReference type="ARBA" id="ARBA00023014"/>
    </source>
</evidence>
<dbReference type="PATRIC" id="fig|1321818.3.peg.1865"/>
<dbReference type="EMBL" id="AWSE01000135">
    <property type="protein sequence ID" value="ERH22782.1"/>
    <property type="molecule type" value="Genomic_DNA"/>
</dbReference>
<evidence type="ECO:0000256" key="10">
    <source>
        <dbReference type="HAMAP-Rule" id="MF_00942"/>
    </source>
</evidence>
<protein>
    <recommendedName>
        <fullName evidence="10">Endonuclease III</fullName>
        <ecNumber evidence="10">4.2.99.18</ecNumber>
    </recommendedName>
    <alternativeName>
        <fullName evidence="10">DNA-(apurinic or apyrimidinic site) lyase</fullName>
    </alternativeName>
</protein>
<comment type="caution">
    <text evidence="10">Lacks conserved residue(s) required for the propagation of feature annotation.</text>
</comment>
<evidence type="ECO:0000256" key="8">
    <source>
        <dbReference type="ARBA" id="ARBA00023204"/>
    </source>
</evidence>
<dbReference type="EC" id="4.2.99.18" evidence="10"/>
<dbReference type="GO" id="GO:0051539">
    <property type="term" value="F:4 iron, 4 sulfur cluster binding"/>
    <property type="evidence" value="ECO:0007669"/>
    <property type="project" value="UniProtKB-KW"/>
</dbReference>
<evidence type="ECO:0000256" key="2">
    <source>
        <dbReference type="ARBA" id="ARBA00022485"/>
    </source>
</evidence>
<dbReference type="CDD" id="cd00056">
    <property type="entry name" value="ENDO3c"/>
    <property type="match status" value="1"/>
</dbReference>
<dbReference type="AlphaFoldDB" id="U1RWH7"/>
<dbReference type="Pfam" id="PF00633">
    <property type="entry name" value="HHH"/>
    <property type="match status" value="1"/>
</dbReference>
<dbReference type="InterPro" id="IPR005759">
    <property type="entry name" value="Nth"/>
</dbReference>
<dbReference type="PANTHER" id="PTHR10359">
    <property type="entry name" value="A/G-SPECIFIC ADENINE GLYCOSYLASE/ENDONUCLEASE III"/>
    <property type="match status" value="1"/>
</dbReference>
<keyword evidence="12" id="KW-0540">Nuclease</keyword>
<reference evidence="12 13" key="1">
    <citation type="submission" date="2013-08" db="EMBL/GenBank/DDBJ databases">
        <authorList>
            <person name="Weinstock G."/>
            <person name="Sodergren E."/>
            <person name="Wylie T."/>
            <person name="Fulton L."/>
            <person name="Fulton R."/>
            <person name="Fronick C."/>
            <person name="O'Laughlin M."/>
            <person name="Godfrey J."/>
            <person name="Miner T."/>
            <person name="Herter B."/>
            <person name="Appelbaum E."/>
            <person name="Cordes M."/>
            <person name="Lek S."/>
            <person name="Wollam A."/>
            <person name="Pepin K.H."/>
            <person name="Palsikar V.B."/>
            <person name="Mitreva M."/>
            <person name="Wilson R.K."/>
        </authorList>
    </citation>
    <scope>NUCLEOTIDE SEQUENCE [LARGE SCALE GENOMIC DNA]</scope>
    <source>
        <strain evidence="12 13">F0542</strain>
    </source>
</reference>
<dbReference type="Gene3D" id="1.10.340.30">
    <property type="entry name" value="Hypothetical protein, domain 2"/>
    <property type="match status" value="1"/>
</dbReference>
<dbReference type="Gene3D" id="1.10.1670.10">
    <property type="entry name" value="Helix-hairpin-Helix base-excision DNA repair enzymes (C-terminal)"/>
    <property type="match status" value="1"/>
</dbReference>
<dbReference type="InterPro" id="IPR000445">
    <property type="entry name" value="HhH_motif"/>
</dbReference>
<dbReference type="GO" id="GO:0140078">
    <property type="term" value="F:class I DNA-(apurinic or apyrimidinic site) endonuclease activity"/>
    <property type="evidence" value="ECO:0007669"/>
    <property type="project" value="UniProtKB-EC"/>
</dbReference>
<gene>
    <name evidence="10" type="primary">nth</name>
    <name evidence="12" type="ORF">HMPREF1979_02213</name>
</gene>
<dbReference type="InterPro" id="IPR004036">
    <property type="entry name" value="Endonuclease-III-like_CS2"/>
</dbReference>
<comment type="cofactor">
    <cofactor evidence="10">
        <name>[4Fe-4S] cluster</name>
        <dbReference type="ChEBI" id="CHEBI:49883"/>
    </cofactor>
    <text evidence="10">Binds 1 [4Fe-4S] cluster.</text>
</comment>
<dbReference type="HOGENOM" id="CLU_012862_3_3_11"/>
<evidence type="ECO:0000259" key="11">
    <source>
        <dbReference type="SMART" id="SM00478"/>
    </source>
</evidence>
<name>U1RWH7_9ACTO</name>
<dbReference type="GO" id="GO:0003677">
    <property type="term" value="F:DNA binding"/>
    <property type="evidence" value="ECO:0007669"/>
    <property type="project" value="UniProtKB-UniRule"/>
</dbReference>
<dbReference type="Pfam" id="PF00730">
    <property type="entry name" value="HhH-GPD"/>
    <property type="match status" value="1"/>
</dbReference>
<evidence type="ECO:0000256" key="4">
    <source>
        <dbReference type="ARBA" id="ARBA00022763"/>
    </source>
</evidence>
<evidence type="ECO:0000256" key="6">
    <source>
        <dbReference type="ARBA" id="ARBA00023004"/>
    </source>
</evidence>
<dbReference type="GO" id="GO:0019104">
    <property type="term" value="F:DNA N-glycosylase activity"/>
    <property type="evidence" value="ECO:0007669"/>
    <property type="project" value="UniProtKB-UniRule"/>
</dbReference>
<comment type="similarity">
    <text evidence="1 10">Belongs to the Nth/MutY family.</text>
</comment>
<evidence type="ECO:0000256" key="9">
    <source>
        <dbReference type="ARBA" id="ARBA00023295"/>
    </source>
</evidence>
<keyword evidence="8 10" id="KW-0234">DNA repair</keyword>
<evidence type="ECO:0000313" key="13">
    <source>
        <dbReference type="Proteomes" id="UP000016536"/>
    </source>
</evidence>
<keyword evidence="12" id="KW-0255">Endonuclease</keyword>
<organism evidence="12 13">
    <name type="scientific">Actinomyces johnsonii F0542</name>
    <dbReference type="NCBI Taxonomy" id="1321818"/>
    <lineage>
        <taxon>Bacteria</taxon>
        <taxon>Bacillati</taxon>
        <taxon>Actinomycetota</taxon>
        <taxon>Actinomycetes</taxon>
        <taxon>Actinomycetales</taxon>
        <taxon>Actinomycetaceae</taxon>
        <taxon>Actinomyces</taxon>
    </lineage>
</organism>
<comment type="caution">
    <text evidence="12">The sequence shown here is derived from an EMBL/GenBank/DDBJ whole genome shotgun (WGS) entry which is preliminary data.</text>
</comment>
<keyword evidence="10" id="KW-0238">DNA-binding</keyword>
<keyword evidence="3" id="KW-0479">Metal-binding</keyword>
<sequence length="263" mass="28390">MAETRTKASVALLVPPMRSRKEDEVRRSASSEVTAAVDAAPEVPEIPEVPAVAGPAWRAGAVDDELIALYPDAVCALDHDGPFQLLVATVLSAQTTDARVNTVTPELFGRYPDATALGAARREDLEAILRPLGFQRAKAGHLLGIGQALTERFEGRVPRSREELVSLPGVGRKTANVVLGNAFGKPAITVDTHVGRLSRRLGWTMSKDPLRVEKDIAALWEPWRWTDGCHRLIEHGRRVCSARSPRCGECALLEAGLCPQAGV</sequence>
<comment type="function">
    <text evidence="10">DNA repair enzyme that has both DNA N-glycosylase activity and AP-lyase activity. The DNA N-glycosylase activity releases various damaged pyrimidines from DNA by cleaving the N-glycosidic bond, leaving an AP (apurinic/apyrimidinic) site. The AP-lyase activity cleaves the phosphodiester bond 3' to the AP site by a beta-elimination, leaving a 3'-terminal unsaturated sugar and a product with a terminal 5'-phosphate.</text>
</comment>